<dbReference type="PATRIC" id="fig|1423815.3.peg.8"/>
<dbReference type="PANTHER" id="PTHR41259">
    <property type="entry name" value="DOUBLE-STRAND BREAK REPAIR RAD50 ATPASE, PUTATIVE-RELATED"/>
    <property type="match status" value="1"/>
</dbReference>
<protein>
    <recommendedName>
        <fullName evidence="3">YhaN AAA domain-containing protein</fullName>
    </recommendedName>
</protein>
<keyword evidence="2" id="KW-0812">Transmembrane</keyword>
<evidence type="ECO:0000313" key="5">
    <source>
        <dbReference type="Proteomes" id="UP000051647"/>
    </source>
</evidence>
<proteinExistence type="predicted"/>
<dbReference type="InterPro" id="IPR038734">
    <property type="entry name" value="YhaN_AAA"/>
</dbReference>
<accession>A0A0R1SHP3</accession>
<evidence type="ECO:0000259" key="3">
    <source>
        <dbReference type="Pfam" id="PF13514"/>
    </source>
</evidence>
<dbReference type="SUPFAM" id="SSF52540">
    <property type="entry name" value="P-loop containing nucleoside triphosphate hydrolases"/>
    <property type="match status" value="1"/>
</dbReference>
<sequence>MKLIKVNIYGFGKWIDQQFDIATDYQVIFGNNEAGKTTFLNFIKSILFGFASGRGNNKFAQYRPKKGTSYGGELEFIDGQTKWLVRRVDGKGDGDLSLFRDGQQVPNKLLTQITKGFSKADFESTHVFNDETMRSVYQMDEQSLETEILSLGALGSKQWLSVADDLEKASGDVYKSRGMKQPLILSIKKYQKLLQERASFENQQAKYRKFQDKIIQNRQKINQLENDRTQNQVSLNRTKILAEKVATYQNYQATLRDIDQSATKISETEYNDFVNHEQQIEFIKQVNAQQEENSISVEEDAFMKNYRANQADIDYIYSRRNFVQNTIFQIEQLQEQLRKSDFETDQLQQNNSNLTEEMTKLSVDEIDRLQAPKAKLNLNMPVAVVLVSLIIALVLSGPIRWVLIAMAILGALYGGYQYQQYRTRQASEVDTDKTISSQHHFSNVTVEEALSLQTAIDQLAEKRSQQNDLQAKLDQSEGELQKWRNLYQKVGIISNYDQPDDFVAKVDEYFNKLNQIKGKLKALDQHKSQADSQSGKGDLAKLQKTQKEILAKYQMDSESFETAYRKQKANQERLDKVAADKKYLGADWDVFTQVDDLTSFETNFKNAQQKASQLDSQYNDLLTEKGYLESSLKQVFDDRAYQQVVDDLTDTKETMVEQYDEWLTNKLASDWIHQMLMSASERRFPKMIERAKKYFETLTDGNYSGIEMTSEHNLCLVSADKMTYDVHELSKATTVQLYISLRMAFVIEISDIVDLPILIDDAFVDFDQDRLQKVFSMIEQVAAEHQIIFVTANLNKNIPNDHVLKLEGEKDE</sequence>
<feature type="transmembrane region" description="Helical" evidence="2">
    <location>
        <begin position="376"/>
        <end position="395"/>
    </location>
</feature>
<dbReference type="eggNOG" id="COG4717">
    <property type="taxonomic scope" value="Bacteria"/>
</dbReference>
<feature type="domain" description="YhaN AAA" evidence="3">
    <location>
        <begin position="1"/>
        <end position="198"/>
    </location>
</feature>
<evidence type="ECO:0000256" key="1">
    <source>
        <dbReference type="SAM" id="Coils"/>
    </source>
</evidence>
<organism evidence="4 5">
    <name type="scientific">Companilactobacillus versmoldensis DSM 14857 = KCTC 3814</name>
    <dbReference type="NCBI Taxonomy" id="1423815"/>
    <lineage>
        <taxon>Bacteria</taxon>
        <taxon>Bacillati</taxon>
        <taxon>Bacillota</taxon>
        <taxon>Bacilli</taxon>
        <taxon>Lactobacillales</taxon>
        <taxon>Lactobacillaceae</taxon>
        <taxon>Companilactobacillus</taxon>
    </lineage>
</organism>
<reference evidence="4 5" key="1">
    <citation type="journal article" date="2015" name="Genome Announc.">
        <title>Expanding the biotechnology potential of lactobacilli through comparative genomics of 213 strains and associated genera.</title>
        <authorList>
            <person name="Sun Z."/>
            <person name="Harris H.M."/>
            <person name="McCann A."/>
            <person name="Guo C."/>
            <person name="Argimon S."/>
            <person name="Zhang W."/>
            <person name="Yang X."/>
            <person name="Jeffery I.B."/>
            <person name="Cooney J.C."/>
            <person name="Kagawa T.F."/>
            <person name="Liu W."/>
            <person name="Song Y."/>
            <person name="Salvetti E."/>
            <person name="Wrobel A."/>
            <person name="Rasinkangas P."/>
            <person name="Parkhill J."/>
            <person name="Rea M.C."/>
            <person name="O'Sullivan O."/>
            <person name="Ritari J."/>
            <person name="Douillard F.P."/>
            <person name="Paul Ross R."/>
            <person name="Yang R."/>
            <person name="Briner A.E."/>
            <person name="Felis G.E."/>
            <person name="de Vos W.M."/>
            <person name="Barrangou R."/>
            <person name="Klaenhammer T.R."/>
            <person name="Caufield P.W."/>
            <person name="Cui Y."/>
            <person name="Zhang H."/>
            <person name="O'Toole P.W."/>
        </authorList>
    </citation>
    <scope>NUCLEOTIDE SEQUENCE [LARGE SCALE GENOMIC DNA]</scope>
    <source>
        <strain evidence="4 5">DSM 14857</strain>
    </source>
</reference>
<dbReference type="OrthoDB" id="9764467at2"/>
<dbReference type="EMBL" id="AZFA01000001">
    <property type="protein sequence ID" value="KRL68313.1"/>
    <property type="molecule type" value="Genomic_DNA"/>
</dbReference>
<dbReference type="AlphaFoldDB" id="A0A0R1SHP3"/>
<keyword evidence="2" id="KW-1133">Transmembrane helix</keyword>
<name>A0A0R1SHP3_9LACO</name>
<evidence type="ECO:0000256" key="2">
    <source>
        <dbReference type="SAM" id="Phobius"/>
    </source>
</evidence>
<dbReference type="PANTHER" id="PTHR41259:SF1">
    <property type="entry name" value="DOUBLE-STRAND BREAK REPAIR RAD50 ATPASE, PUTATIVE-RELATED"/>
    <property type="match status" value="1"/>
</dbReference>
<evidence type="ECO:0000313" key="4">
    <source>
        <dbReference type="EMBL" id="KRL68313.1"/>
    </source>
</evidence>
<dbReference type="STRING" id="1423815.FC27_GL000008"/>
<keyword evidence="1" id="KW-0175">Coiled coil</keyword>
<dbReference type="RefSeq" id="WP_010623744.1">
    <property type="nucleotide sequence ID" value="NZ_AZFA01000001.1"/>
</dbReference>
<dbReference type="Gene3D" id="3.40.50.300">
    <property type="entry name" value="P-loop containing nucleotide triphosphate hydrolases"/>
    <property type="match status" value="2"/>
</dbReference>
<keyword evidence="5" id="KW-1185">Reference proteome</keyword>
<gene>
    <name evidence="4" type="ORF">FC27_GL000008</name>
</gene>
<feature type="coiled-coil region" evidence="1">
    <location>
        <begin position="597"/>
        <end position="624"/>
    </location>
</feature>
<comment type="caution">
    <text evidence="4">The sequence shown here is derived from an EMBL/GenBank/DDBJ whole genome shotgun (WGS) entry which is preliminary data.</text>
</comment>
<dbReference type="Pfam" id="PF13514">
    <property type="entry name" value="AAA_27"/>
    <property type="match status" value="1"/>
</dbReference>
<feature type="coiled-coil region" evidence="1">
    <location>
        <begin position="452"/>
        <end position="486"/>
    </location>
</feature>
<feature type="coiled-coil region" evidence="1">
    <location>
        <begin position="330"/>
        <end position="364"/>
    </location>
</feature>
<dbReference type="eggNOG" id="COG0419">
    <property type="taxonomic scope" value="Bacteria"/>
</dbReference>
<dbReference type="InterPro" id="IPR027417">
    <property type="entry name" value="P-loop_NTPase"/>
</dbReference>
<dbReference type="Proteomes" id="UP000051647">
    <property type="component" value="Unassembled WGS sequence"/>
</dbReference>
<keyword evidence="2" id="KW-0472">Membrane</keyword>